<organism evidence="2 3">
    <name type="scientific">Chitinophaga agrisoli</name>
    <dbReference type="NCBI Taxonomy" id="2607653"/>
    <lineage>
        <taxon>Bacteria</taxon>
        <taxon>Pseudomonadati</taxon>
        <taxon>Bacteroidota</taxon>
        <taxon>Chitinophagia</taxon>
        <taxon>Chitinophagales</taxon>
        <taxon>Chitinophagaceae</taxon>
        <taxon>Chitinophaga</taxon>
    </lineage>
</organism>
<dbReference type="AlphaFoldDB" id="A0A5B2VNU7"/>
<dbReference type="PANTHER" id="PTHR37291:SF1">
    <property type="entry name" value="TYPE IV METHYL-DIRECTED RESTRICTION ENZYME ECOKMCRB SUBUNIT"/>
    <property type="match status" value="1"/>
</dbReference>
<accession>A0A5B2VNU7</accession>
<evidence type="ECO:0000313" key="3">
    <source>
        <dbReference type="Proteomes" id="UP000324611"/>
    </source>
</evidence>
<dbReference type="Gene3D" id="3.40.50.300">
    <property type="entry name" value="P-loop containing nucleotide triphosphate hydrolases"/>
    <property type="match status" value="1"/>
</dbReference>
<reference evidence="2 3" key="2">
    <citation type="submission" date="2019-09" db="EMBL/GenBank/DDBJ databases">
        <authorList>
            <person name="Jin C."/>
        </authorList>
    </citation>
    <scope>NUCLEOTIDE SEQUENCE [LARGE SCALE GENOMIC DNA]</scope>
    <source>
        <strain evidence="2 3">BN140078</strain>
    </source>
</reference>
<dbReference type="RefSeq" id="WP_149841234.1">
    <property type="nucleotide sequence ID" value="NZ_VUOC01000004.1"/>
</dbReference>
<dbReference type="InterPro" id="IPR027417">
    <property type="entry name" value="P-loop_NTPase"/>
</dbReference>
<dbReference type="Pfam" id="PF12102">
    <property type="entry name" value="MrcB_N"/>
    <property type="match status" value="1"/>
</dbReference>
<gene>
    <name evidence="2" type="ORF">F0L74_28195</name>
</gene>
<sequence>MREIDNYAPELLRFLKQANEPTPNLETKSYKGVYNDCEVDVSFGRGNLAHIPWIAFLREGQKVSNGIYPVYLYYKEHNILILAYGISETTPPALNWDVKDVKEMPIRDFFWARFGEAPERYGDSLLFNSYQIDTTRDDYGLDFGKINEEILYLTEFYKTIDFGSTVSPKEESLSPKNIKISSSASFDYNRFVSDIKAAHLSFSERLIFRFVTALCAKPFVILTGLSGSGKTKLAQAFAKWICEEKDQICMVPVGADWTSREPLLGYPNALERDRYVFPDNGALALILKASANKNRNKPYFLILDEMNLSHVERYFADFLSAMESSEEICLHPGTQSWNGERNLPVPPSITLPPNLFIIGTVNIDETTYMFSPKVLDRANVIEFRVSKGEMDSYLNAVNGRLDLLSLHGNGAEMAEDFVRLASENALSLHKEKLSTLLLEFFDPLKKASAEFGYRSAGEMIRFAAIAAKIDPTLSLNMNFIVDCIIMQKMLPKVHGARRKLEDILEELGQLCIHEEKDVRDKKNVIKKEGVIKLFDAREITDNHEGIKYSISFEKIKRMYQGLMNNAFTSYAEA</sequence>
<name>A0A5B2VNU7_9BACT</name>
<dbReference type="Gene3D" id="3.30.920.90">
    <property type="match status" value="1"/>
</dbReference>
<dbReference type="EMBL" id="VUOC01000004">
    <property type="protein sequence ID" value="KAA2240056.1"/>
    <property type="molecule type" value="Genomic_DNA"/>
</dbReference>
<dbReference type="PANTHER" id="PTHR37291">
    <property type="entry name" value="5-METHYLCYTOSINE-SPECIFIC RESTRICTION ENZYME B"/>
    <property type="match status" value="1"/>
</dbReference>
<protein>
    <submittedName>
        <fullName evidence="2">DUF3578 domain-containing protein</fullName>
    </submittedName>
</protein>
<dbReference type="Proteomes" id="UP000324611">
    <property type="component" value="Unassembled WGS sequence"/>
</dbReference>
<dbReference type="SUPFAM" id="SSF52540">
    <property type="entry name" value="P-loop containing nucleoside triphosphate hydrolases"/>
    <property type="match status" value="1"/>
</dbReference>
<feature type="domain" description="Type IV methyl-directed restriction enzyme EcoKMcrB subunit DNA-binding" evidence="1">
    <location>
        <begin position="33"/>
        <end position="82"/>
    </location>
</feature>
<evidence type="ECO:0000313" key="2">
    <source>
        <dbReference type="EMBL" id="KAA2240056.1"/>
    </source>
</evidence>
<proteinExistence type="predicted"/>
<dbReference type="InterPro" id="IPR052934">
    <property type="entry name" value="Methyl-DNA_Rec/Restrict_Enz"/>
</dbReference>
<comment type="caution">
    <text evidence="2">The sequence shown here is derived from an EMBL/GenBank/DDBJ whole genome shotgun (WGS) entry which is preliminary data.</text>
</comment>
<evidence type="ECO:0000259" key="1">
    <source>
        <dbReference type="Pfam" id="PF12102"/>
    </source>
</evidence>
<dbReference type="InterPro" id="IPR021961">
    <property type="entry name" value="McrB_DNA-bd"/>
</dbReference>
<keyword evidence="3" id="KW-1185">Reference proteome</keyword>
<reference evidence="2 3" key="1">
    <citation type="submission" date="2019-09" db="EMBL/GenBank/DDBJ databases">
        <title>Chitinophaga ginsengihumi sp. nov., isolated from soil of ginseng rhizosphere.</title>
        <authorList>
            <person name="Lee J."/>
        </authorList>
    </citation>
    <scope>NUCLEOTIDE SEQUENCE [LARGE SCALE GENOMIC DNA]</scope>
    <source>
        <strain evidence="2 3">BN140078</strain>
    </source>
</reference>